<reference evidence="5 6" key="1">
    <citation type="submission" date="2020-06" db="EMBL/GenBank/DDBJ databases">
        <title>Transcriptomic and genomic resources for Thalictrum thalictroides and T. hernandezii: Facilitating candidate gene discovery in an emerging model plant lineage.</title>
        <authorList>
            <person name="Arias T."/>
            <person name="Riano-Pachon D.M."/>
            <person name="Di Stilio V.S."/>
        </authorList>
    </citation>
    <scope>NUCLEOTIDE SEQUENCE [LARGE SCALE GENOMIC DNA]</scope>
    <source>
        <strain evidence="6">cv. WT478/WT964</strain>
        <tissue evidence="5">Leaves</tissue>
    </source>
</reference>
<dbReference type="AlphaFoldDB" id="A0A7J6WQV7"/>
<dbReference type="Proteomes" id="UP000554482">
    <property type="component" value="Unassembled WGS sequence"/>
</dbReference>
<dbReference type="EMBL" id="JABWDY010011463">
    <property type="protein sequence ID" value="KAF5199764.1"/>
    <property type="molecule type" value="Genomic_DNA"/>
</dbReference>
<dbReference type="Pfam" id="PF05498">
    <property type="entry name" value="RALF"/>
    <property type="match status" value="1"/>
</dbReference>
<accession>A0A7J6WQV7</accession>
<dbReference type="GO" id="GO:0009506">
    <property type="term" value="C:plasmodesma"/>
    <property type="evidence" value="ECO:0007669"/>
    <property type="project" value="TreeGrafter"/>
</dbReference>
<evidence type="ECO:0000313" key="5">
    <source>
        <dbReference type="EMBL" id="KAF5199764.1"/>
    </source>
</evidence>
<keyword evidence="6" id="KW-1185">Reference proteome</keyword>
<keyword evidence="3" id="KW-0732">Signal</keyword>
<keyword evidence="2" id="KW-0372">Hormone</keyword>
<evidence type="ECO:0000313" key="6">
    <source>
        <dbReference type="Proteomes" id="UP000554482"/>
    </source>
</evidence>
<dbReference type="OrthoDB" id="1906275at2759"/>
<evidence type="ECO:0000256" key="2">
    <source>
        <dbReference type="ARBA" id="ARBA00022702"/>
    </source>
</evidence>
<evidence type="ECO:0000256" key="4">
    <source>
        <dbReference type="ARBA" id="ARBA00023157"/>
    </source>
</evidence>
<dbReference type="InterPro" id="IPR008801">
    <property type="entry name" value="RALF"/>
</dbReference>
<evidence type="ECO:0000256" key="1">
    <source>
        <dbReference type="ARBA" id="ARBA00009178"/>
    </source>
</evidence>
<comment type="caution">
    <text evidence="5">The sequence shown here is derived from an EMBL/GenBank/DDBJ whole genome shotgun (WGS) entry which is preliminary data.</text>
</comment>
<name>A0A7J6WQV7_THATH</name>
<proteinExistence type="inferred from homology"/>
<dbReference type="GO" id="GO:0019722">
    <property type="term" value="P:calcium-mediated signaling"/>
    <property type="evidence" value="ECO:0007669"/>
    <property type="project" value="TreeGrafter"/>
</dbReference>
<gene>
    <name evidence="5" type="ORF">FRX31_010644</name>
</gene>
<evidence type="ECO:0000256" key="3">
    <source>
        <dbReference type="ARBA" id="ARBA00022729"/>
    </source>
</evidence>
<comment type="similarity">
    <text evidence="1">Belongs to the plant rapid alkalinization factor (RALF) family.</text>
</comment>
<sequence>MVKKACTGKKGLCFWETKKGMEDDIEMEMDSEINRRVLYQQKKYISYETLNREVVPCDRPGAPYYDCHHVGQANPYSRGCEVITRCKGNSSMIEISICFLRWKEDSFSFPVVYGTSSRDSYYCKKMAVKLVYRWRIEEVLDWFPKQRQQELK</sequence>
<dbReference type="PANTHER" id="PTHR33136">
    <property type="entry name" value="RAPID ALKALINIZATION FACTOR-LIKE"/>
    <property type="match status" value="1"/>
</dbReference>
<protein>
    <submittedName>
        <fullName evidence="5">Ralf-like</fullName>
    </submittedName>
</protein>
<keyword evidence="4" id="KW-1015">Disulfide bond</keyword>
<dbReference type="PANTHER" id="PTHR33136:SF36">
    <property type="entry name" value="PROTEIN RALF-LIKE 31"/>
    <property type="match status" value="1"/>
</dbReference>
<dbReference type="GO" id="GO:0005179">
    <property type="term" value="F:hormone activity"/>
    <property type="evidence" value="ECO:0007669"/>
    <property type="project" value="UniProtKB-KW"/>
</dbReference>
<organism evidence="5 6">
    <name type="scientific">Thalictrum thalictroides</name>
    <name type="common">Rue-anemone</name>
    <name type="synonym">Anemone thalictroides</name>
    <dbReference type="NCBI Taxonomy" id="46969"/>
    <lineage>
        <taxon>Eukaryota</taxon>
        <taxon>Viridiplantae</taxon>
        <taxon>Streptophyta</taxon>
        <taxon>Embryophyta</taxon>
        <taxon>Tracheophyta</taxon>
        <taxon>Spermatophyta</taxon>
        <taxon>Magnoliopsida</taxon>
        <taxon>Ranunculales</taxon>
        <taxon>Ranunculaceae</taxon>
        <taxon>Thalictroideae</taxon>
        <taxon>Thalictrum</taxon>
    </lineage>
</organism>